<proteinExistence type="predicted"/>
<protein>
    <submittedName>
        <fullName evidence="1">Uncharacterized protein</fullName>
    </submittedName>
</protein>
<comment type="caution">
    <text evidence="1">The sequence shown here is derived from an EMBL/GenBank/DDBJ whole genome shotgun (WGS) entry which is preliminary data.</text>
</comment>
<sequence length="68" mass="7373">MVSPDTCIPRSAYETEAGDSPVAFATSRIVARFRGWGTSPGYVAVRRGRRLPRGIPAFHRVAGTGRAR</sequence>
<gene>
    <name evidence="1" type="ORF">GCM10010140_34050</name>
</gene>
<dbReference type="Proteomes" id="UP000611554">
    <property type="component" value="Unassembled WGS sequence"/>
</dbReference>
<accession>A0ABQ2QZL8</accession>
<evidence type="ECO:0000313" key="2">
    <source>
        <dbReference type="Proteomes" id="UP000611554"/>
    </source>
</evidence>
<dbReference type="EMBL" id="BMQJ01000007">
    <property type="protein sequence ID" value="GGQ01053.1"/>
    <property type="molecule type" value="Genomic_DNA"/>
</dbReference>
<reference evidence="2" key="1">
    <citation type="journal article" date="2019" name="Int. J. Syst. Evol. Microbiol.">
        <title>The Global Catalogue of Microorganisms (GCM) 10K type strain sequencing project: providing services to taxonomists for standard genome sequencing and annotation.</title>
        <authorList>
            <consortium name="The Broad Institute Genomics Platform"/>
            <consortium name="The Broad Institute Genome Sequencing Center for Infectious Disease"/>
            <person name="Wu L."/>
            <person name="Ma J."/>
        </authorList>
    </citation>
    <scope>NUCLEOTIDE SEQUENCE [LARGE SCALE GENOMIC DNA]</scope>
    <source>
        <strain evidence="2">JCM 3115</strain>
    </source>
</reference>
<keyword evidence="2" id="KW-1185">Reference proteome</keyword>
<organism evidence="1 2">
    <name type="scientific">Streptosporangium pseudovulgare</name>
    <dbReference type="NCBI Taxonomy" id="35765"/>
    <lineage>
        <taxon>Bacteria</taxon>
        <taxon>Bacillati</taxon>
        <taxon>Actinomycetota</taxon>
        <taxon>Actinomycetes</taxon>
        <taxon>Streptosporangiales</taxon>
        <taxon>Streptosporangiaceae</taxon>
        <taxon>Streptosporangium</taxon>
    </lineage>
</organism>
<evidence type="ECO:0000313" key="1">
    <source>
        <dbReference type="EMBL" id="GGQ01053.1"/>
    </source>
</evidence>
<name>A0ABQ2QZL8_9ACTN</name>